<accession>A0A1I3LWL4</accession>
<evidence type="ECO:0000256" key="1">
    <source>
        <dbReference type="SAM" id="SignalP"/>
    </source>
</evidence>
<feature type="domain" description="DUF11" evidence="2">
    <location>
        <begin position="241"/>
        <end position="348"/>
    </location>
</feature>
<dbReference type="PROSITE" id="PS51257">
    <property type="entry name" value="PROKAR_LIPOPROTEIN"/>
    <property type="match status" value="1"/>
</dbReference>
<dbReference type="Gene3D" id="2.60.40.740">
    <property type="match status" value="1"/>
</dbReference>
<dbReference type="Proteomes" id="UP000199025">
    <property type="component" value="Unassembled WGS sequence"/>
</dbReference>
<keyword evidence="1" id="KW-0732">Signal</keyword>
<dbReference type="EMBL" id="FORP01000002">
    <property type="protein sequence ID" value="SFI88846.1"/>
    <property type="molecule type" value="Genomic_DNA"/>
</dbReference>
<keyword evidence="4" id="KW-1185">Reference proteome</keyword>
<dbReference type="Pfam" id="PF01345">
    <property type="entry name" value="DUF11"/>
    <property type="match status" value="1"/>
</dbReference>
<organism evidence="3 4">
    <name type="scientific">Amycolatopsis sacchari</name>
    <dbReference type="NCBI Taxonomy" id="115433"/>
    <lineage>
        <taxon>Bacteria</taxon>
        <taxon>Bacillati</taxon>
        <taxon>Actinomycetota</taxon>
        <taxon>Actinomycetes</taxon>
        <taxon>Pseudonocardiales</taxon>
        <taxon>Pseudonocardiaceae</taxon>
        <taxon>Amycolatopsis</taxon>
    </lineage>
</organism>
<evidence type="ECO:0000259" key="2">
    <source>
        <dbReference type="Pfam" id="PF01345"/>
    </source>
</evidence>
<sequence>MRSRIVVCLLGAVVTVVSACTAEEGHGVDLSSAEAGWGPGRPTYPEAGRPAGAVLNSVIDNPRHGDERSFVTVRPAGDPAVAERGLVQLKPRTEYEAWIYFRNDARSADATSRNTRVAVTLPAGVMGRERLNATITSANASPPRVWKGVVLATSPDDAVAVRIVPGSAWLYRDDSATGTAVPVDELFSMQGTPVGCGQPDGLLPGGDGCAGFVTFRFFTDQPNFTVDQWVAPAGSKSWSASTTAAHGDAVDFKIRYRNTGTTEQNDVVVRSELPAGLTYVPGSTKISASSTGNEWKPIESDDLATKGINVGSYSPDGGVYLMFTATVDAEAARLPCETSSLTGTVAVDTKNGTKRSTSTVEVARRC</sequence>
<protein>
    <submittedName>
        <fullName evidence="3">Conserved repeat domain-containing protein</fullName>
    </submittedName>
</protein>
<proteinExistence type="predicted"/>
<dbReference type="AlphaFoldDB" id="A0A1I3LWL4"/>
<feature type="signal peptide" evidence="1">
    <location>
        <begin position="1"/>
        <end position="19"/>
    </location>
</feature>
<dbReference type="InterPro" id="IPR001434">
    <property type="entry name" value="OmcB-like_DUF11"/>
</dbReference>
<feature type="chain" id="PRO_5011510030" evidence="1">
    <location>
        <begin position="20"/>
        <end position="366"/>
    </location>
</feature>
<name>A0A1I3LWL4_9PSEU</name>
<dbReference type="InterPro" id="IPR047589">
    <property type="entry name" value="DUF11_rpt"/>
</dbReference>
<evidence type="ECO:0000313" key="3">
    <source>
        <dbReference type="EMBL" id="SFI88846.1"/>
    </source>
</evidence>
<dbReference type="NCBIfam" id="TIGR01451">
    <property type="entry name" value="B_ant_repeat"/>
    <property type="match status" value="1"/>
</dbReference>
<gene>
    <name evidence="3" type="ORF">SAMN05421835_10265</name>
</gene>
<evidence type="ECO:0000313" key="4">
    <source>
        <dbReference type="Proteomes" id="UP000199025"/>
    </source>
</evidence>
<reference evidence="3 4" key="1">
    <citation type="submission" date="2016-10" db="EMBL/GenBank/DDBJ databases">
        <authorList>
            <person name="de Groot N.N."/>
        </authorList>
    </citation>
    <scope>NUCLEOTIDE SEQUENCE [LARGE SCALE GENOMIC DNA]</scope>
    <source>
        <strain evidence="3 4">DSM 44468</strain>
    </source>
</reference>